<evidence type="ECO:0000259" key="4">
    <source>
        <dbReference type="Pfam" id="PF25106"/>
    </source>
</evidence>
<keyword evidence="3" id="KW-0732">Signal</keyword>
<sequence length="209" mass="23310">MGPTLDQVKENALSFHQQLSSVMEDKGRSISQLRLKVIAFRDFADSPDNAIEQTGFLTFPEQAHDFDTFVRGLRASGGGDAPESGMEALALAMASDWEQGLDRRRHVIVVFTDAPAHPLGSPDQIRARTYPQSIPRSMAEAFDQWGFAHSQKAIMENSSKRLLLFAPETQPWVDISESWNNTLFLPSKAGEGVHEWEMDEIINTIAHSL</sequence>
<evidence type="ECO:0000256" key="3">
    <source>
        <dbReference type="ARBA" id="ARBA00022729"/>
    </source>
</evidence>
<evidence type="ECO:0000313" key="6">
    <source>
        <dbReference type="Proteomes" id="UP000294947"/>
    </source>
</evidence>
<keyword evidence="6" id="KW-1185">Reference proteome</keyword>
<dbReference type="InterPro" id="IPR056861">
    <property type="entry name" value="HMCN1-like_VWA"/>
</dbReference>
<dbReference type="OrthoDB" id="9805121at2"/>
<evidence type="ECO:0000256" key="1">
    <source>
        <dbReference type="ARBA" id="ARBA00004613"/>
    </source>
</evidence>
<dbReference type="Gene3D" id="3.40.50.410">
    <property type="entry name" value="von Willebrand factor, type A domain"/>
    <property type="match status" value="1"/>
</dbReference>
<comment type="caution">
    <text evidence="5">The sequence shown here is derived from an EMBL/GenBank/DDBJ whole genome shotgun (WGS) entry which is preliminary data.</text>
</comment>
<protein>
    <submittedName>
        <fullName evidence="5">VWA domain-containing protein</fullName>
    </submittedName>
</protein>
<keyword evidence="2" id="KW-0964">Secreted</keyword>
<comment type="subcellular location">
    <subcellularLocation>
        <location evidence="1">Secreted</location>
    </subcellularLocation>
</comment>
<feature type="domain" description="Hemicentin-1-like von Willebrand factor A" evidence="4">
    <location>
        <begin position="58"/>
        <end position="119"/>
    </location>
</feature>
<reference evidence="5 6" key="1">
    <citation type="submission" date="2019-03" db="EMBL/GenBank/DDBJ databases">
        <title>Draft genome sequences of novel Actinobacteria.</title>
        <authorList>
            <person name="Sahin N."/>
            <person name="Ay H."/>
            <person name="Saygin H."/>
        </authorList>
    </citation>
    <scope>NUCLEOTIDE SEQUENCE [LARGE SCALE GENOMIC DNA]</scope>
    <source>
        <strain evidence="5 6">7K502</strain>
    </source>
</reference>
<dbReference type="SUPFAM" id="SSF53300">
    <property type="entry name" value="vWA-like"/>
    <property type="match status" value="1"/>
</dbReference>
<evidence type="ECO:0000256" key="2">
    <source>
        <dbReference type="ARBA" id="ARBA00022525"/>
    </source>
</evidence>
<dbReference type="InterPro" id="IPR036465">
    <property type="entry name" value="vWFA_dom_sf"/>
</dbReference>
<evidence type="ECO:0000313" key="5">
    <source>
        <dbReference type="EMBL" id="TDD53432.1"/>
    </source>
</evidence>
<dbReference type="EMBL" id="SMKW01000009">
    <property type="protein sequence ID" value="TDD53432.1"/>
    <property type="molecule type" value="Genomic_DNA"/>
</dbReference>
<dbReference type="AlphaFoldDB" id="A0A4R4ZB01"/>
<dbReference type="Proteomes" id="UP000294947">
    <property type="component" value="Unassembled WGS sequence"/>
</dbReference>
<gene>
    <name evidence="5" type="ORF">E1288_09630</name>
</gene>
<proteinExistence type="predicted"/>
<accession>A0A4R4ZB01</accession>
<name>A0A4R4ZB01_9PSEU</name>
<organism evidence="5 6">
    <name type="scientific">Saccharopolyspora elongata</name>
    <dbReference type="NCBI Taxonomy" id="2530387"/>
    <lineage>
        <taxon>Bacteria</taxon>
        <taxon>Bacillati</taxon>
        <taxon>Actinomycetota</taxon>
        <taxon>Actinomycetes</taxon>
        <taxon>Pseudonocardiales</taxon>
        <taxon>Pseudonocardiaceae</taxon>
        <taxon>Saccharopolyspora</taxon>
    </lineage>
</organism>
<dbReference type="Pfam" id="PF25106">
    <property type="entry name" value="VWA_4"/>
    <property type="match status" value="1"/>
</dbReference>